<organism evidence="1">
    <name type="scientific">Siphoviridae sp. ctkKt3</name>
    <dbReference type="NCBI Taxonomy" id="2825642"/>
    <lineage>
        <taxon>Viruses</taxon>
        <taxon>Duplodnaviria</taxon>
        <taxon>Heunggongvirae</taxon>
        <taxon>Uroviricota</taxon>
        <taxon>Caudoviricetes</taxon>
    </lineage>
</organism>
<protein>
    <submittedName>
        <fullName evidence="1">Uncharacterized protein</fullName>
    </submittedName>
</protein>
<dbReference type="EMBL" id="BK016169">
    <property type="protein sequence ID" value="DAF99592.1"/>
    <property type="molecule type" value="Genomic_DNA"/>
</dbReference>
<name>A0A8S5UYL4_9CAUD</name>
<reference evidence="1" key="1">
    <citation type="journal article" date="2021" name="Proc. Natl. Acad. Sci. U.S.A.">
        <title>A Catalog of Tens of Thousands of Viruses from Human Metagenomes Reveals Hidden Associations with Chronic Diseases.</title>
        <authorList>
            <person name="Tisza M.J."/>
            <person name="Buck C.B."/>
        </authorList>
    </citation>
    <scope>NUCLEOTIDE SEQUENCE</scope>
    <source>
        <strain evidence="1">CtkKt3</strain>
    </source>
</reference>
<sequence>MTLASMVNTDEALLMCDLAETYGIYDYRQLSLRNAAAFSAGLRENSRIRQKMEGAPAESTTILLASIADRLGLILASLRGTDAPESIIDCIFGSCEKKERPVRAYDTPEEFLKERYGG</sequence>
<accession>A0A8S5UYL4</accession>
<proteinExistence type="predicted"/>
<evidence type="ECO:0000313" key="1">
    <source>
        <dbReference type="EMBL" id="DAF99592.1"/>
    </source>
</evidence>